<reference evidence="7" key="1">
    <citation type="submission" date="2015-06" db="EMBL/GenBank/DDBJ databases">
        <authorList>
            <person name="Hoefler B.C."/>
            <person name="Straight P.D."/>
        </authorList>
    </citation>
    <scope>NUCLEOTIDE SEQUENCE</scope>
</reference>
<dbReference type="OrthoDB" id="271628at2759"/>
<proteinExistence type="inferred from homology"/>
<feature type="compositionally biased region" description="Basic and acidic residues" evidence="5">
    <location>
        <begin position="733"/>
        <end position="749"/>
    </location>
</feature>
<feature type="compositionally biased region" description="Polar residues" evidence="5">
    <location>
        <begin position="1034"/>
        <end position="1047"/>
    </location>
</feature>
<dbReference type="PANTHER" id="PTHR10807">
    <property type="entry name" value="MYOTUBULARIN-RELATED"/>
    <property type="match status" value="1"/>
</dbReference>
<dbReference type="InterPro" id="IPR016130">
    <property type="entry name" value="Tyr_Pase_AS"/>
</dbReference>
<feature type="binding site" evidence="4">
    <location>
        <begin position="419"/>
        <end position="425"/>
    </location>
    <ligand>
        <name>substrate</name>
    </ligand>
</feature>
<dbReference type="GO" id="GO:0052629">
    <property type="term" value="F:phosphatidylinositol-3,5-bisphosphate 3-phosphatase activity"/>
    <property type="evidence" value="ECO:0007669"/>
    <property type="project" value="TreeGrafter"/>
</dbReference>
<dbReference type="SUPFAM" id="SSF50729">
    <property type="entry name" value="PH domain-like"/>
    <property type="match status" value="1"/>
</dbReference>
<feature type="compositionally biased region" description="Gly residues" evidence="5">
    <location>
        <begin position="1052"/>
        <end position="1093"/>
    </location>
</feature>
<evidence type="ECO:0000313" key="7">
    <source>
        <dbReference type="EMBL" id="JAI49262.1"/>
    </source>
</evidence>
<feature type="compositionally biased region" description="Polar residues" evidence="5">
    <location>
        <begin position="755"/>
        <end position="765"/>
    </location>
</feature>
<evidence type="ECO:0000256" key="1">
    <source>
        <dbReference type="ARBA" id="ARBA00007471"/>
    </source>
</evidence>
<feature type="region of interest" description="Disordered" evidence="5">
    <location>
        <begin position="816"/>
        <end position="849"/>
    </location>
</feature>
<dbReference type="GO" id="GO:0010506">
    <property type="term" value="P:regulation of autophagy"/>
    <property type="evidence" value="ECO:0007669"/>
    <property type="project" value="TreeGrafter"/>
</dbReference>
<dbReference type="InterPro" id="IPR030564">
    <property type="entry name" value="Myotubularin"/>
</dbReference>
<comment type="similarity">
    <text evidence="1">Belongs to the protein-tyrosine phosphatase family. Non-receptor class myotubularin subfamily.</text>
</comment>
<dbReference type="SMART" id="SM00404">
    <property type="entry name" value="PTPc_motif"/>
    <property type="match status" value="1"/>
</dbReference>
<accession>A0A0K8WDV4</accession>
<keyword evidence="2" id="KW-0443">Lipid metabolism</keyword>
<evidence type="ECO:0000256" key="3">
    <source>
        <dbReference type="PIRSR" id="PIRSR630564-1"/>
    </source>
</evidence>
<dbReference type="GO" id="GO:0004438">
    <property type="term" value="F:phosphatidylinositol-3-phosphate phosphatase activity"/>
    <property type="evidence" value="ECO:0007669"/>
    <property type="project" value="TreeGrafter"/>
</dbReference>
<dbReference type="InterPro" id="IPR010569">
    <property type="entry name" value="Myotubularin-like_Pase_dom"/>
</dbReference>
<feature type="compositionally biased region" description="Polar residues" evidence="5">
    <location>
        <begin position="281"/>
        <end position="304"/>
    </location>
</feature>
<organism evidence="7">
    <name type="scientific">Bactrocera latifrons</name>
    <name type="common">Malaysian fruit fly</name>
    <name type="synonym">Chaetodacus latifrons</name>
    <dbReference type="NCBI Taxonomy" id="174628"/>
    <lineage>
        <taxon>Eukaryota</taxon>
        <taxon>Metazoa</taxon>
        <taxon>Ecdysozoa</taxon>
        <taxon>Arthropoda</taxon>
        <taxon>Hexapoda</taxon>
        <taxon>Insecta</taxon>
        <taxon>Pterygota</taxon>
        <taxon>Neoptera</taxon>
        <taxon>Endopterygota</taxon>
        <taxon>Diptera</taxon>
        <taxon>Brachycera</taxon>
        <taxon>Muscomorpha</taxon>
        <taxon>Tephritoidea</taxon>
        <taxon>Tephritidae</taxon>
        <taxon>Bactrocera</taxon>
        <taxon>Bactrocera</taxon>
    </lineage>
</organism>
<dbReference type="EMBL" id="GDHF01003052">
    <property type="protein sequence ID" value="JAI49262.1"/>
    <property type="molecule type" value="Transcribed_RNA"/>
</dbReference>
<sequence length="1393" mass="154618">MEGTDGSPPPSLCIVRATEFFPRLNMEKEDAELEVPYQELAGEFVLYLGRTDDGILSLSTYRIFILKNSTNSETSVPLGLIEGLQIRDLFHLIINCKDASTVKCSFETAEQCAEWLRRIQLCVGVPETLESLFAFPFHSYMSDAINMQSEAYNSPEYLERLQRAKRADDDFMSEVVRLGFDLNGTWRISKTNEEFKLCPSYPQRLLVPACISDDMLYEVAKFRGSRRLPAVVWRHKKSGAVIARCSQPEVGWFGWRNNTDEQLLKALSEACAFDRGEQMRRQSQSINTTGRRMTPSESTPSSTDGSHEEVTMDEVQKVLIVDARSYASAVTNRARGGGCECIEYYPSAEIEFMNLGNIHVIRRSFQALRQLCASPADSQNWLGSLEKTFWLQHLSGLLAATITVCHAIEKKGRPVLVHCSDGWDRTPQIVATAQLCLDPYYRTVEGFRVLVEREWLSFGHKFSDRCGHGPGSDELNERCPVFLQWLDLVHQIHKQFPCSFEFNMAYLIKLAQHSHSCLFGTFLCNTYKERCEKSVFERTYSVWPFLSGPMYKSPLYLPNKDTVIWPAHNVRDLHLWTEVYLGSLGNQNSVEFVNNSNENLQGTTTPMTKTRSYGDLVSANIMQSGISRRSSDPNMTVEPNLTMATNSENNSNADTQSEREDFPDNVVEMMQGIENLTIQPNNRDEDSFVDAANTTEDPQTSYTQPRELNEPIANTVVTTDYKSSQLSALNKNELPRHNEKNDNSNDIKPKANGIEHQNGNTNAAHSSKDISDSGGGGASKKFKSNTNEDLLISVELSDASHNMDEALGRHWHGAVSTSTDTLVPIERRPSTNGDELPSTPPKVGVDVTDGFHTPEKLSTSADKEELGLSSPYVLLKQERQNSSTGNGYNENRRPANGVSNSIMPNVHCTNGSSNRANILSNSSSNASVSSTSSSLNNFNTNMNNTNSNSNNSIATTMTTATDQSANDIAEIDVEPCIANTGAQANSTDVMNESIMILPEHRKLQISVSGKCEAISNNGSSLPTSPTGSDEKPSTSRASGQNSRSENFWNGRGAEGGRQNSGGAGGSGATGSAGSGGSGGSSTGGAGGSAGDGAGRGDDNGSNGGASGSGDNASRANGNGASGEENGQQRRRRPSNSNRQYDGFHMRQPDGSVRYFFTGSRRPGIRSLPLSPPPRQERPHLLYSCPDGLAHALSEQNMRLHQIVQEHMLREDILLQEIHDMEIELRRKRCPNCNAAQNSDKNEEQVDELLVSRSRIRDCTKCQGLNARSCTKCKLLLQQQQYRQQQQQPLQKQPRPRCHTAVDYRDRFPHRFHNCHCLCQNSHHQRKRYHSFSCSLCYKKDDKIQINDDNDITMTLLRRHCNSDYADSNIALLTVSLVFGFHSLITLFKCLLYV</sequence>
<feature type="active site" description="Phosphocysteine intermediate" evidence="3">
    <location>
        <position position="419"/>
    </location>
</feature>
<dbReference type="PROSITE" id="PS51339">
    <property type="entry name" value="PPASE_MYOTUBULARIN"/>
    <property type="match status" value="1"/>
</dbReference>
<feature type="compositionally biased region" description="Polar residues" evidence="5">
    <location>
        <begin position="1014"/>
        <end position="1027"/>
    </location>
</feature>
<dbReference type="GO" id="GO:0005737">
    <property type="term" value="C:cytoplasm"/>
    <property type="evidence" value="ECO:0007669"/>
    <property type="project" value="TreeGrafter"/>
</dbReference>
<dbReference type="GO" id="GO:0016020">
    <property type="term" value="C:membrane"/>
    <property type="evidence" value="ECO:0007669"/>
    <property type="project" value="TreeGrafter"/>
</dbReference>
<dbReference type="SUPFAM" id="SSF52799">
    <property type="entry name" value="(Phosphotyrosine protein) phosphatases II"/>
    <property type="match status" value="1"/>
</dbReference>
<name>A0A0K8WDV4_BACLA</name>
<evidence type="ECO:0000256" key="2">
    <source>
        <dbReference type="ARBA" id="ARBA00023098"/>
    </source>
</evidence>
<feature type="region of interest" description="Disordered" evidence="5">
    <location>
        <begin position="728"/>
        <end position="783"/>
    </location>
</feature>
<feature type="compositionally biased region" description="Low complexity" evidence="5">
    <location>
        <begin position="1108"/>
        <end position="1125"/>
    </location>
</feature>
<feature type="region of interest" description="Disordered" evidence="5">
    <location>
        <begin position="277"/>
        <end position="309"/>
    </location>
</feature>
<dbReference type="InterPro" id="IPR003595">
    <property type="entry name" value="Tyr_Pase_cat"/>
</dbReference>
<feature type="compositionally biased region" description="Polar residues" evidence="5">
    <location>
        <begin position="626"/>
        <end position="655"/>
    </location>
</feature>
<feature type="region of interest" description="Disordered" evidence="5">
    <location>
        <begin position="626"/>
        <end position="659"/>
    </location>
</feature>
<dbReference type="InterPro" id="IPR029021">
    <property type="entry name" value="Prot-tyrosine_phosphatase-like"/>
</dbReference>
<evidence type="ECO:0000256" key="4">
    <source>
        <dbReference type="PIRSR" id="PIRSR630564-2"/>
    </source>
</evidence>
<feature type="compositionally biased region" description="Polar residues" evidence="5">
    <location>
        <begin position="880"/>
        <end position="889"/>
    </location>
</feature>
<dbReference type="GO" id="GO:0046856">
    <property type="term" value="P:phosphatidylinositol dephosphorylation"/>
    <property type="evidence" value="ECO:0007669"/>
    <property type="project" value="TreeGrafter"/>
</dbReference>
<dbReference type="Pfam" id="PF06602">
    <property type="entry name" value="Myotub-related"/>
    <property type="match status" value="1"/>
</dbReference>
<feature type="region of interest" description="Disordered" evidence="5">
    <location>
        <begin position="1014"/>
        <end position="1175"/>
    </location>
</feature>
<evidence type="ECO:0000259" key="6">
    <source>
        <dbReference type="PROSITE" id="PS51339"/>
    </source>
</evidence>
<evidence type="ECO:0000256" key="5">
    <source>
        <dbReference type="SAM" id="MobiDB-lite"/>
    </source>
</evidence>
<protein>
    <submittedName>
        <fullName evidence="7">Myotubularin-related protein 3</fullName>
    </submittedName>
</protein>
<dbReference type="PROSITE" id="PS00383">
    <property type="entry name" value="TYR_PHOSPHATASE_1"/>
    <property type="match status" value="1"/>
</dbReference>
<feature type="domain" description="Myotubularin phosphatase" evidence="6">
    <location>
        <begin position="165"/>
        <end position="580"/>
    </location>
</feature>
<feature type="binding site" evidence="4">
    <location>
        <begin position="357"/>
        <end position="358"/>
    </location>
    <ligand>
        <name>substrate</name>
    </ligand>
</feature>
<dbReference type="GO" id="GO:0019903">
    <property type="term" value="F:protein phosphatase binding"/>
    <property type="evidence" value="ECO:0007669"/>
    <property type="project" value="TreeGrafter"/>
</dbReference>
<dbReference type="PANTHER" id="PTHR10807:SF75">
    <property type="entry name" value="PHOSPHATIDYLINOSITOL-3-PHOSPHATE PHOSPHATASE"/>
    <property type="match status" value="1"/>
</dbReference>
<gene>
    <name evidence="7" type="primary">Mtmr3_1</name>
    <name evidence="7" type="ORF">c3_g2_i6</name>
</gene>
<feature type="region of interest" description="Disordered" evidence="5">
    <location>
        <begin position="879"/>
        <end position="900"/>
    </location>
</feature>